<organism evidence="1 2">
    <name type="scientific">Cellulomonas persica</name>
    <dbReference type="NCBI Taxonomy" id="76861"/>
    <lineage>
        <taxon>Bacteria</taxon>
        <taxon>Bacillati</taxon>
        <taxon>Actinomycetota</taxon>
        <taxon>Actinomycetes</taxon>
        <taxon>Micrococcales</taxon>
        <taxon>Cellulomonadaceae</taxon>
        <taxon>Cellulomonas</taxon>
    </lineage>
</organism>
<accession>A0A510V1V4</accession>
<keyword evidence="2" id="KW-1185">Reference proteome</keyword>
<evidence type="ECO:0000313" key="1">
    <source>
        <dbReference type="EMBL" id="GEK19085.1"/>
    </source>
</evidence>
<dbReference type="AlphaFoldDB" id="A0A510V1V4"/>
<dbReference type="RefSeq" id="WP_146807459.1">
    <property type="nucleotide sequence ID" value="NZ_BJUA01000017.1"/>
</dbReference>
<name>A0A510V1V4_9CELL</name>
<dbReference type="EMBL" id="BJUA01000017">
    <property type="protein sequence ID" value="GEK19085.1"/>
    <property type="molecule type" value="Genomic_DNA"/>
</dbReference>
<gene>
    <name evidence="1" type="ORF">CPE01_28180</name>
</gene>
<protein>
    <submittedName>
        <fullName evidence="1">Uncharacterized protein</fullName>
    </submittedName>
</protein>
<sequence>MTTELPWSEPQHVDDEAWHRVLEVPCAHRGCPDGALVVNLMTTTDGPVPPTTARLVEDVVAALPDVLDTALDLLVATARAQPRVVGLDAAYAVTPDGLGDLSLVVDESDEWLVHVGECPFPAADPYGIAVRMRGVVPVALETLDDAEEL</sequence>
<comment type="caution">
    <text evidence="1">The sequence shown here is derived from an EMBL/GenBank/DDBJ whole genome shotgun (WGS) entry which is preliminary data.</text>
</comment>
<proteinExistence type="predicted"/>
<dbReference type="OrthoDB" id="4462920at2"/>
<evidence type="ECO:0000313" key="2">
    <source>
        <dbReference type="Proteomes" id="UP000321386"/>
    </source>
</evidence>
<dbReference type="Proteomes" id="UP000321386">
    <property type="component" value="Unassembled WGS sequence"/>
</dbReference>
<reference evidence="1 2" key="1">
    <citation type="submission" date="2019-07" db="EMBL/GenBank/DDBJ databases">
        <title>Whole genome shotgun sequence of Cellulomonas persica NBRC 101101.</title>
        <authorList>
            <person name="Hosoyama A."/>
            <person name="Uohara A."/>
            <person name="Ohji S."/>
            <person name="Ichikawa N."/>
        </authorList>
    </citation>
    <scope>NUCLEOTIDE SEQUENCE [LARGE SCALE GENOMIC DNA]</scope>
    <source>
        <strain evidence="1 2">NBRC 101101</strain>
    </source>
</reference>